<comment type="caution">
    <text evidence="1">The sequence shown here is derived from an EMBL/GenBank/DDBJ whole genome shotgun (WGS) entry which is preliminary data.</text>
</comment>
<dbReference type="AlphaFoldDB" id="A0AAU9M448"/>
<name>A0AAU9M448_9ASTR</name>
<evidence type="ECO:0000313" key="2">
    <source>
        <dbReference type="Proteomes" id="UP001157418"/>
    </source>
</evidence>
<protein>
    <submittedName>
        <fullName evidence="1">Uncharacterized protein</fullName>
    </submittedName>
</protein>
<dbReference type="Proteomes" id="UP001157418">
    <property type="component" value="Unassembled WGS sequence"/>
</dbReference>
<sequence>MRKLIWNLSKKCVEGIIIIIILRIGWVRNTYWYDSSSNHLPLQLWVFSSRTSNVENQIWQREFQRLPRKSFDRVYQTEKKATRSLAIKSGMEQFTLGSFEDPSMQSVYTTQPKSGGKQMGPKEKKTAVHEEIKKVNQLPAHSTYATHRMRVLNKILQLLSVQRTTSQDEELELLFAGLSI</sequence>
<dbReference type="EMBL" id="CAKMRJ010000308">
    <property type="protein sequence ID" value="CAH1419388.1"/>
    <property type="molecule type" value="Genomic_DNA"/>
</dbReference>
<evidence type="ECO:0000313" key="1">
    <source>
        <dbReference type="EMBL" id="CAH1419388.1"/>
    </source>
</evidence>
<accession>A0AAU9M448</accession>
<keyword evidence="2" id="KW-1185">Reference proteome</keyword>
<proteinExistence type="predicted"/>
<reference evidence="1 2" key="1">
    <citation type="submission" date="2022-01" db="EMBL/GenBank/DDBJ databases">
        <authorList>
            <person name="Xiong W."/>
            <person name="Schranz E."/>
        </authorList>
    </citation>
    <scope>NUCLEOTIDE SEQUENCE [LARGE SCALE GENOMIC DNA]</scope>
</reference>
<gene>
    <name evidence="1" type="ORF">LVIROSA_LOCUS6920</name>
</gene>
<organism evidence="1 2">
    <name type="scientific">Lactuca virosa</name>
    <dbReference type="NCBI Taxonomy" id="75947"/>
    <lineage>
        <taxon>Eukaryota</taxon>
        <taxon>Viridiplantae</taxon>
        <taxon>Streptophyta</taxon>
        <taxon>Embryophyta</taxon>
        <taxon>Tracheophyta</taxon>
        <taxon>Spermatophyta</taxon>
        <taxon>Magnoliopsida</taxon>
        <taxon>eudicotyledons</taxon>
        <taxon>Gunneridae</taxon>
        <taxon>Pentapetalae</taxon>
        <taxon>asterids</taxon>
        <taxon>campanulids</taxon>
        <taxon>Asterales</taxon>
        <taxon>Asteraceae</taxon>
        <taxon>Cichorioideae</taxon>
        <taxon>Cichorieae</taxon>
        <taxon>Lactucinae</taxon>
        <taxon>Lactuca</taxon>
    </lineage>
</organism>